<feature type="domain" description="Lambda-carrageenase beta-propeller" evidence="4">
    <location>
        <begin position="46"/>
        <end position="364"/>
    </location>
</feature>
<dbReference type="SUPFAM" id="SSF50998">
    <property type="entry name" value="Quinoprotein alcohol dehydrogenase-like"/>
    <property type="match status" value="1"/>
</dbReference>
<keyword evidence="6" id="KW-1185">Reference proteome</keyword>
<dbReference type="EMBL" id="JARVCO010000012">
    <property type="protein sequence ID" value="MDZ8120500.1"/>
    <property type="molecule type" value="Genomic_DNA"/>
</dbReference>
<feature type="chain" id="PRO_5047220103" description="Lambda-carrageenase" evidence="1">
    <location>
        <begin position="22"/>
        <end position="935"/>
    </location>
</feature>
<name>A0ABU5N240_9BACT</name>
<gene>
    <name evidence="5" type="ORF">P9H32_17875</name>
</gene>
<evidence type="ECO:0000259" key="3">
    <source>
        <dbReference type="Pfam" id="PF25291"/>
    </source>
</evidence>
<evidence type="ECO:0008006" key="7">
    <source>
        <dbReference type="Google" id="ProtNLM"/>
    </source>
</evidence>
<feature type="signal peptide" evidence="1">
    <location>
        <begin position="1"/>
        <end position="21"/>
    </location>
</feature>
<dbReference type="Gene3D" id="2.130.10.10">
    <property type="entry name" value="YVTN repeat-like/Quinoprotein amine dehydrogenase"/>
    <property type="match status" value="1"/>
</dbReference>
<sequence length="935" mass="104918">MINKKCVLTTALVITTGAALASAITSIETGHTMSKVRTARKNGTTYIVGSDYNGTIMAISPNGSIGWKNKLSGFMNRDVWCADITGDASDEILAANADGSIYCLDSDGKLLWSFKPSDAPMNAVTVIHKDRTPYVVCGGFDMNLYYLTVDGKLIKTIDSKVYSKEKPWGKSYKSRPEDFKHVANFIRPLKRQDGSEVLLVHGVIWSNSAGGHFYCFEPLEEKPFNQLKKSAGGVGDLKTADLDGDGNEEILYGATSMIQDAHVSSFDIDKAKNHTFKISSLRREIDGFGYRVAQPELIRENGEDKLFVLFGSRILLMPTDLNADPKKTEVLSNRFAYNDLWKPDDKNLIILASAQSGGSCIHIINLDSKYWKTAYENLVPPGNITEILEQTAQAREQLKSYTKPEWETDRPVVTFMTESRKGSGGPYIEAIEKSGYPSPVFLGGKHLPRVENVDRSDFHPDYQTKRDRRKKYVLSEKEMTKELTDCFAGIPGIAYWGGHGNDPFQTSLQTQKNVFDYAKKQNKKVVTIYPELEQHDAAFAWVMEHHFYPMAAYAQKTGAAKIFVRTKHAFWNGIVYMPFWAGLISGEYADVFIPALEETTDKTMEQSVASRLGIWTAGSVDQWGARCARDNTSFDRTRQHSHQMLPNHFLRQMIYNISCGATYLNNFAVDQDYMSILWELIAKGALYVPERDELLSLNPVHLSMKKPDERFINYGNNVKWMTFFNQADEDANPMVFQRLNGSWPGAPVVEWDYSRYAAGAHERRLNFLPTFENGVVMITPPQSGVFADPDAPRGKMEDHLHPIYKGLLKEYITDGRNYYSADGTRTFKADEYYKTIEADIREAAEKLPLTVGGDVAWVAAQSAPNHIRLTLLDSGYINPSAKTAVVHIQGLEIAKMTDLLSGEIFDPADSSTVKIDIPVGMFRFIDVELKKPLAK</sequence>
<reference evidence="5 6" key="1">
    <citation type="journal article" date="2024" name="Appl. Environ. Microbiol.">
        <title>Pontiella agarivorans sp. nov., a novel marine anaerobic bacterium capable of degrading macroalgal polysaccharides and fixing nitrogen.</title>
        <authorList>
            <person name="Liu N."/>
            <person name="Kivenson V."/>
            <person name="Peng X."/>
            <person name="Cui Z."/>
            <person name="Lankiewicz T.S."/>
            <person name="Gosselin K.M."/>
            <person name="English C.J."/>
            <person name="Blair E.M."/>
            <person name="O'Malley M.A."/>
            <person name="Valentine D.L."/>
        </authorList>
    </citation>
    <scope>NUCLEOTIDE SEQUENCE [LARGE SCALE GENOMIC DNA]</scope>
    <source>
        <strain evidence="5 6">NLcol2</strain>
    </source>
</reference>
<dbReference type="RefSeq" id="WP_322610274.1">
    <property type="nucleotide sequence ID" value="NZ_JARVCO010000012.1"/>
</dbReference>
<feature type="domain" description="Lambda-carrageenase middle" evidence="2">
    <location>
        <begin position="453"/>
        <end position="823"/>
    </location>
</feature>
<organism evidence="5 6">
    <name type="scientific">Pontiella agarivorans</name>
    <dbReference type="NCBI Taxonomy" id="3038953"/>
    <lineage>
        <taxon>Bacteria</taxon>
        <taxon>Pseudomonadati</taxon>
        <taxon>Kiritimatiellota</taxon>
        <taxon>Kiritimatiellia</taxon>
        <taxon>Kiritimatiellales</taxon>
        <taxon>Pontiellaceae</taxon>
        <taxon>Pontiella</taxon>
    </lineage>
</organism>
<dbReference type="InterPro" id="IPR057421">
    <property type="entry name" value="CGLA_M"/>
</dbReference>
<evidence type="ECO:0000256" key="1">
    <source>
        <dbReference type="SAM" id="SignalP"/>
    </source>
</evidence>
<evidence type="ECO:0000259" key="2">
    <source>
        <dbReference type="Pfam" id="PF25290"/>
    </source>
</evidence>
<evidence type="ECO:0000313" key="6">
    <source>
        <dbReference type="Proteomes" id="UP001290861"/>
    </source>
</evidence>
<proteinExistence type="predicted"/>
<dbReference type="Proteomes" id="UP001290861">
    <property type="component" value="Unassembled WGS sequence"/>
</dbReference>
<protein>
    <recommendedName>
        <fullName evidence="7">Lambda-carrageenase</fullName>
    </recommendedName>
</protein>
<comment type="caution">
    <text evidence="5">The sequence shown here is derived from an EMBL/GenBank/DDBJ whole genome shotgun (WGS) entry which is preliminary data.</text>
</comment>
<dbReference type="Pfam" id="PF25291">
    <property type="entry name" value="CGLA_C"/>
    <property type="match status" value="1"/>
</dbReference>
<dbReference type="InterPro" id="IPR015943">
    <property type="entry name" value="WD40/YVTN_repeat-like_dom_sf"/>
</dbReference>
<keyword evidence="1" id="KW-0732">Signal</keyword>
<dbReference type="InterPro" id="IPR057422">
    <property type="entry name" value="CGLA_C"/>
</dbReference>
<dbReference type="InterPro" id="IPR011047">
    <property type="entry name" value="Quinoprotein_ADH-like_sf"/>
</dbReference>
<feature type="domain" description="Lambda-carrageenase C-terminal" evidence="3">
    <location>
        <begin position="850"/>
        <end position="928"/>
    </location>
</feature>
<accession>A0ABU5N240</accession>
<dbReference type="InterPro" id="IPR057420">
    <property type="entry name" value="Beta-prop_CGLA"/>
</dbReference>
<evidence type="ECO:0000259" key="4">
    <source>
        <dbReference type="Pfam" id="PF25292"/>
    </source>
</evidence>
<dbReference type="Pfam" id="PF25292">
    <property type="entry name" value="Beta-prop_CGLA"/>
    <property type="match status" value="1"/>
</dbReference>
<dbReference type="Pfam" id="PF25290">
    <property type="entry name" value="CGLA_M"/>
    <property type="match status" value="1"/>
</dbReference>
<evidence type="ECO:0000313" key="5">
    <source>
        <dbReference type="EMBL" id="MDZ8120500.1"/>
    </source>
</evidence>